<protein>
    <submittedName>
        <fullName evidence="2">Uncharacterized protein</fullName>
    </submittedName>
</protein>
<dbReference type="KEGG" id="sfh:SFHH103_02151"/>
<accession>G9A8R6</accession>
<reference evidence="2 3" key="1">
    <citation type="journal article" date="2012" name="J. Bacteriol.">
        <title>Genome sequence of the soybean symbiont Sinorhizobium fredii HH103.</title>
        <authorList>
            <person name="Weidner S."/>
            <person name="Becker A."/>
            <person name="Bonilla I."/>
            <person name="Jaenicke S."/>
            <person name="Lloret J."/>
            <person name="Margaret I."/>
            <person name="Puhler A."/>
            <person name="Ruiz-Sainz J.E."/>
            <person name="Schneiker-Bekel S."/>
            <person name="Szczepanowski R."/>
            <person name="Vinardell J.M."/>
            <person name="Zehner S."/>
            <person name="Gottfert M."/>
        </authorList>
    </citation>
    <scope>NUCLEOTIDE SEQUENCE [LARGE SCALE GENOMIC DNA]</scope>
    <source>
        <strain evidence="2 3">HH103</strain>
    </source>
</reference>
<evidence type="ECO:0000256" key="1">
    <source>
        <dbReference type="SAM" id="MobiDB-lite"/>
    </source>
</evidence>
<proteinExistence type="predicted"/>
<name>G9A8R6_SINF1</name>
<dbReference type="Proteomes" id="UP000007735">
    <property type="component" value="Chromosome"/>
</dbReference>
<organism evidence="2 3">
    <name type="scientific">Sinorhizobium fredii (strain HH103)</name>
    <dbReference type="NCBI Taxonomy" id="1117943"/>
    <lineage>
        <taxon>Bacteria</taxon>
        <taxon>Pseudomonadati</taxon>
        <taxon>Pseudomonadota</taxon>
        <taxon>Alphaproteobacteria</taxon>
        <taxon>Hyphomicrobiales</taxon>
        <taxon>Rhizobiaceae</taxon>
        <taxon>Sinorhizobium/Ensifer group</taxon>
        <taxon>Sinorhizobium</taxon>
    </lineage>
</organism>
<sequence length="31" mass="3336">MRTSGNPLHSIGHPALTWNRFGNGADDDGKL</sequence>
<evidence type="ECO:0000313" key="3">
    <source>
        <dbReference type="Proteomes" id="UP000007735"/>
    </source>
</evidence>
<dbReference type="EMBL" id="HE616890">
    <property type="protein sequence ID" value="CCE96646.1"/>
    <property type="molecule type" value="Genomic_DNA"/>
</dbReference>
<feature type="region of interest" description="Disordered" evidence="1">
    <location>
        <begin position="1"/>
        <end position="31"/>
    </location>
</feature>
<gene>
    <name evidence="2" type="ordered locus">SFHH103_02151</name>
</gene>
<evidence type="ECO:0000313" key="2">
    <source>
        <dbReference type="EMBL" id="CCE96646.1"/>
    </source>
</evidence>
<dbReference type="AlphaFoldDB" id="G9A8R6"/>
<dbReference type="HOGENOM" id="CLU_3398113_0_0_5"/>